<evidence type="ECO:0000313" key="1">
    <source>
        <dbReference type="EMBL" id="KAI4373346.1"/>
    </source>
</evidence>
<gene>
    <name evidence="1" type="ORF">MLD38_011479</name>
</gene>
<keyword evidence="2" id="KW-1185">Reference proteome</keyword>
<name>A0ACB9R4Y8_9MYRT</name>
<organism evidence="1 2">
    <name type="scientific">Melastoma candidum</name>
    <dbReference type="NCBI Taxonomy" id="119954"/>
    <lineage>
        <taxon>Eukaryota</taxon>
        <taxon>Viridiplantae</taxon>
        <taxon>Streptophyta</taxon>
        <taxon>Embryophyta</taxon>
        <taxon>Tracheophyta</taxon>
        <taxon>Spermatophyta</taxon>
        <taxon>Magnoliopsida</taxon>
        <taxon>eudicotyledons</taxon>
        <taxon>Gunneridae</taxon>
        <taxon>Pentapetalae</taxon>
        <taxon>rosids</taxon>
        <taxon>malvids</taxon>
        <taxon>Myrtales</taxon>
        <taxon>Melastomataceae</taxon>
        <taxon>Melastomatoideae</taxon>
        <taxon>Melastomateae</taxon>
        <taxon>Melastoma</taxon>
    </lineage>
</organism>
<comment type="caution">
    <text evidence="1">The sequence shown here is derived from an EMBL/GenBank/DDBJ whole genome shotgun (WGS) entry which is preliminary data.</text>
</comment>
<protein>
    <submittedName>
        <fullName evidence="1">Uncharacterized protein</fullName>
    </submittedName>
</protein>
<evidence type="ECO:0000313" key="2">
    <source>
        <dbReference type="Proteomes" id="UP001057402"/>
    </source>
</evidence>
<sequence>MSILPSTYPPDSKTFPYHRRRNNSGELDVFEATRYFSGFSDVVLVSADPKVQADVVMNPTVGYSASGTDKDQDRQQRQRTARRSLDVPMTRAHVTPNGTLARSGRSQALSKEKSPRTPSSPGGKIVSFLNSLFSQSASSERGKKKKVKKTSASRSLKDQDQISPGGWQRRRRSSTSHIPTPSVVAESKSLLGKSRAAPSFFDANSDSRMIRACTIVDAPRSDTRNLSDHRQAAISVSIGNRAREEFAKWKVSCVEKEGKDLRTMAVAADPCEDEDDCNDSDMSSDLFELPVYDSTRIDSIRRSSMSTDSSGSSCLKLHV</sequence>
<accession>A0ACB9R4Y8</accession>
<reference evidence="2" key="1">
    <citation type="journal article" date="2023" name="Front. Plant Sci.">
        <title>Chromosomal-level genome assembly of Melastoma candidum provides insights into trichome evolution.</title>
        <authorList>
            <person name="Zhong Y."/>
            <person name="Wu W."/>
            <person name="Sun C."/>
            <person name="Zou P."/>
            <person name="Liu Y."/>
            <person name="Dai S."/>
            <person name="Zhou R."/>
        </authorList>
    </citation>
    <scope>NUCLEOTIDE SEQUENCE [LARGE SCALE GENOMIC DNA]</scope>
</reference>
<proteinExistence type="predicted"/>
<dbReference type="EMBL" id="CM042883">
    <property type="protein sequence ID" value="KAI4373346.1"/>
    <property type="molecule type" value="Genomic_DNA"/>
</dbReference>
<dbReference type="Proteomes" id="UP001057402">
    <property type="component" value="Chromosome 4"/>
</dbReference>